<name>A0A848QJ38_9SPHN</name>
<dbReference type="SMART" id="SM00935">
    <property type="entry name" value="OmpH"/>
    <property type="match status" value="1"/>
</dbReference>
<comment type="similarity">
    <text evidence="1">Belongs to the Skp family.</text>
</comment>
<evidence type="ECO:0000256" key="4">
    <source>
        <dbReference type="SAM" id="SignalP"/>
    </source>
</evidence>
<gene>
    <name evidence="5" type="ORF">HKD42_03260</name>
</gene>
<proteinExistence type="inferred from homology"/>
<dbReference type="GO" id="GO:0005829">
    <property type="term" value="C:cytosol"/>
    <property type="evidence" value="ECO:0007669"/>
    <property type="project" value="TreeGrafter"/>
</dbReference>
<dbReference type="InterPro" id="IPR005632">
    <property type="entry name" value="Chaperone_Skp"/>
</dbReference>
<dbReference type="Gene3D" id="3.30.910.20">
    <property type="entry name" value="Skp domain"/>
    <property type="match status" value="1"/>
</dbReference>
<evidence type="ECO:0000256" key="3">
    <source>
        <dbReference type="SAM" id="MobiDB-lite"/>
    </source>
</evidence>
<dbReference type="RefSeq" id="WP_170010253.1">
    <property type="nucleotide sequence ID" value="NZ_JABCRE010000002.1"/>
</dbReference>
<comment type="caution">
    <text evidence="5">The sequence shown here is derived from an EMBL/GenBank/DDBJ whole genome shotgun (WGS) entry which is preliminary data.</text>
</comment>
<keyword evidence="6" id="KW-1185">Reference proteome</keyword>
<organism evidence="5 6">
    <name type="scientific">Pontixanthobacter rizhaonensis</name>
    <dbReference type="NCBI Taxonomy" id="2730337"/>
    <lineage>
        <taxon>Bacteria</taxon>
        <taxon>Pseudomonadati</taxon>
        <taxon>Pseudomonadota</taxon>
        <taxon>Alphaproteobacteria</taxon>
        <taxon>Sphingomonadales</taxon>
        <taxon>Erythrobacteraceae</taxon>
        <taxon>Pontixanthobacter</taxon>
    </lineage>
</organism>
<dbReference type="EMBL" id="JABCRE010000002">
    <property type="protein sequence ID" value="NMW31074.1"/>
    <property type="molecule type" value="Genomic_DNA"/>
</dbReference>
<accession>A0A848QJ38</accession>
<feature type="region of interest" description="Disordered" evidence="3">
    <location>
        <begin position="207"/>
        <end position="234"/>
    </location>
</feature>
<sequence length="234" mass="24736">MKTLLKPVFAAGLLLTASATAMIAAPAAAQQTAPGVGVVSLPAVIVNSDAYRVAEQQRPVTYKPQIDQANARRQQIAAQLQPLYTKLQADQQANVAQATLQQQAIAIQQIEQSGQAELQQITAPIQLSRAYVTEQIEEKLDEAVQAAAAKRGVSLILDASTGQVIYAAASYNMTQDVLSEINTLLPTVQLVPPQGWLPREMRERQAALQAAQAAQQGAAPAAAPATTPAQPTGR</sequence>
<dbReference type="PANTHER" id="PTHR35089">
    <property type="entry name" value="CHAPERONE PROTEIN SKP"/>
    <property type="match status" value="1"/>
</dbReference>
<dbReference type="GO" id="GO:0050821">
    <property type="term" value="P:protein stabilization"/>
    <property type="evidence" value="ECO:0007669"/>
    <property type="project" value="TreeGrafter"/>
</dbReference>
<dbReference type="SUPFAM" id="SSF111384">
    <property type="entry name" value="OmpH-like"/>
    <property type="match status" value="1"/>
</dbReference>
<feature type="signal peptide" evidence="4">
    <location>
        <begin position="1"/>
        <end position="21"/>
    </location>
</feature>
<dbReference type="AlphaFoldDB" id="A0A848QJ38"/>
<protein>
    <submittedName>
        <fullName evidence="5">OmpH family outer membrane protein</fullName>
    </submittedName>
</protein>
<dbReference type="InterPro" id="IPR024930">
    <property type="entry name" value="Skp_dom_sf"/>
</dbReference>
<dbReference type="GO" id="GO:0051082">
    <property type="term" value="F:unfolded protein binding"/>
    <property type="evidence" value="ECO:0007669"/>
    <property type="project" value="InterPro"/>
</dbReference>
<feature type="chain" id="PRO_5032588168" evidence="4">
    <location>
        <begin position="22"/>
        <end position="234"/>
    </location>
</feature>
<dbReference type="Pfam" id="PF03938">
    <property type="entry name" value="OmpH"/>
    <property type="match status" value="1"/>
</dbReference>
<dbReference type="PANTHER" id="PTHR35089:SF1">
    <property type="entry name" value="CHAPERONE PROTEIN SKP"/>
    <property type="match status" value="1"/>
</dbReference>
<evidence type="ECO:0000313" key="5">
    <source>
        <dbReference type="EMBL" id="NMW31074.1"/>
    </source>
</evidence>
<evidence type="ECO:0000256" key="1">
    <source>
        <dbReference type="ARBA" id="ARBA00009091"/>
    </source>
</evidence>
<keyword evidence="2 4" id="KW-0732">Signal</keyword>
<evidence type="ECO:0000256" key="2">
    <source>
        <dbReference type="ARBA" id="ARBA00022729"/>
    </source>
</evidence>
<reference evidence="5 6" key="1">
    <citation type="submission" date="2020-04" db="EMBL/GenBank/DDBJ databases">
        <authorList>
            <person name="Liu A."/>
        </authorList>
    </citation>
    <scope>NUCLEOTIDE SEQUENCE [LARGE SCALE GENOMIC DNA]</scope>
    <source>
        <strain evidence="5 6">RZ02</strain>
    </source>
</reference>
<evidence type="ECO:0000313" key="6">
    <source>
        <dbReference type="Proteomes" id="UP000561181"/>
    </source>
</evidence>
<dbReference type="Proteomes" id="UP000561181">
    <property type="component" value="Unassembled WGS sequence"/>
</dbReference>